<organism evidence="1 2">
    <name type="scientific">Smallanthus sonchifolius</name>
    <dbReference type="NCBI Taxonomy" id="185202"/>
    <lineage>
        <taxon>Eukaryota</taxon>
        <taxon>Viridiplantae</taxon>
        <taxon>Streptophyta</taxon>
        <taxon>Embryophyta</taxon>
        <taxon>Tracheophyta</taxon>
        <taxon>Spermatophyta</taxon>
        <taxon>Magnoliopsida</taxon>
        <taxon>eudicotyledons</taxon>
        <taxon>Gunneridae</taxon>
        <taxon>Pentapetalae</taxon>
        <taxon>asterids</taxon>
        <taxon>campanulids</taxon>
        <taxon>Asterales</taxon>
        <taxon>Asteraceae</taxon>
        <taxon>Asteroideae</taxon>
        <taxon>Heliantheae alliance</taxon>
        <taxon>Millerieae</taxon>
        <taxon>Smallanthus</taxon>
    </lineage>
</organism>
<proteinExistence type="predicted"/>
<keyword evidence="2" id="KW-1185">Reference proteome</keyword>
<name>A0ACB9ITI0_9ASTR</name>
<sequence length="178" mass="20631">MGKNDMAVQPFQVDHESFDILCRPCVITEDFEPLVLEKGKPIKKPLEGCMVAPDNHKSMKNQVQEIAADCDQLPERFIRKDVEEYGAGLNQLLALGAAFRQLTMELKVPFWIFFNLSAEEKKKCLRKEDDVEGYGTDMVFPHYKTLDWTDRLHLTVLPQDQQRLQFWPQNLTHFQGSC</sequence>
<comment type="caution">
    <text evidence="1">The sequence shown here is derived from an EMBL/GenBank/DDBJ whole genome shotgun (WGS) entry which is preliminary data.</text>
</comment>
<accession>A0ACB9ITI0</accession>
<protein>
    <submittedName>
        <fullName evidence="1">Uncharacterized protein</fullName>
    </submittedName>
</protein>
<gene>
    <name evidence="1" type="ORF">L1987_20953</name>
</gene>
<evidence type="ECO:0000313" key="2">
    <source>
        <dbReference type="Proteomes" id="UP001056120"/>
    </source>
</evidence>
<evidence type="ECO:0000313" key="1">
    <source>
        <dbReference type="EMBL" id="KAI3811234.1"/>
    </source>
</evidence>
<dbReference type="Proteomes" id="UP001056120">
    <property type="component" value="Linkage Group LG07"/>
</dbReference>
<dbReference type="EMBL" id="CM042024">
    <property type="protein sequence ID" value="KAI3811234.1"/>
    <property type="molecule type" value="Genomic_DNA"/>
</dbReference>
<reference evidence="2" key="1">
    <citation type="journal article" date="2022" name="Mol. Ecol. Resour.">
        <title>The genomes of chicory, endive, great burdock and yacon provide insights into Asteraceae palaeo-polyploidization history and plant inulin production.</title>
        <authorList>
            <person name="Fan W."/>
            <person name="Wang S."/>
            <person name="Wang H."/>
            <person name="Wang A."/>
            <person name="Jiang F."/>
            <person name="Liu H."/>
            <person name="Zhao H."/>
            <person name="Xu D."/>
            <person name="Zhang Y."/>
        </authorList>
    </citation>
    <scope>NUCLEOTIDE SEQUENCE [LARGE SCALE GENOMIC DNA]</scope>
    <source>
        <strain evidence="2">cv. Yunnan</strain>
    </source>
</reference>
<reference evidence="1 2" key="2">
    <citation type="journal article" date="2022" name="Mol. Ecol. Resour.">
        <title>The genomes of chicory, endive, great burdock and yacon provide insights into Asteraceae paleo-polyploidization history and plant inulin production.</title>
        <authorList>
            <person name="Fan W."/>
            <person name="Wang S."/>
            <person name="Wang H."/>
            <person name="Wang A."/>
            <person name="Jiang F."/>
            <person name="Liu H."/>
            <person name="Zhao H."/>
            <person name="Xu D."/>
            <person name="Zhang Y."/>
        </authorList>
    </citation>
    <scope>NUCLEOTIDE SEQUENCE [LARGE SCALE GENOMIC DNA]</scope>
    <source>
        <strain evidence="2">cv. Yunnan</strain>
        <tissue evidence="1">Leaves</tissue>
    </source>
</reference>